<dbReference type="Pfam" id="PF05987">
    <property type="entry name" value="DUF898"/>
    <property type="match status" value="1"/>
</dbReference>
<keyword evidence="2" id="KW-1133">Transmembrane helix</keyword>
<protein>
    <submittedName>
        <fullName evidence="3">DUF898 domain-containing protein</fullName>
    </submittedName>
</protein>
<reference evidence="3 4" key="1">
    <citation type="submission" date="2019-02" db="EMBL/GenBank/DDBJ databases">
        <title>Aquabacterium sp. strain KMB7.</title>
        <authorList>
            <person name="Chen W.-M."/>
        </authorList>
    </citation>
    <scope>NUCLEOTIDE SEQUENCE [LARGE SCALE GENOMIC DNA]</scope>
    <source>
        <strain evidence="3 4">KMB7</strain>
    </source>
</reference>
<feature type="transmembrane region" description="Helical" evidence="2">
    <location>
        <begin position="226"/>
        <end position="247"/>
    </location>
</feature>
<feature type="transmembrane region" description="Helical" evidence="2">
    <location>
        <begin position="365"/>
        <end position="386"/>
    </location>
</feature>
<feature type="transmembrane region" description="Helical" evidence="2">
    <location>
        <begin position="131"/>
        <end position="148"/>
    </location>
</feature>
<evidence type="ECO:0000256" key="2">
    <source>
        <dbReference type="SAM" id="Phobius"/>
    </source>
</evidence>
<evidence type="ECO:0000313" key="3">
    <source>
        <dbReference type="EMBL" id="TBO34286.1"/>
    </source>
</evidence>
<feature type="transmembrane region" description="Helical" evidence="2">
    <location>
        <begin position="198"/>
        <end position="220"/>
    </location>
</feature>
<name>A0A4V2JG08_9BURK</name>
<keyword evidence="2" id="KW-0472">Membrane</keyword>
<evidence type="ECO:0000313" key="4">
    <source>
        <dbReference type="Proteomes" id="UP000292120"/>
    </source>
</evidence>
<dbReference type="EMBL" id="SIXI01000001">
    <property type="protein sequence ID" value="TBO34286.1"/>
    <property type="molecule type" value="Genomic_DNA"/>
</dbReference>
<feature type="transmembrane region" description="Helical" evidence="2">
    <location>
        <begin position="82"/>
        <end position="103"/>
    </location>
</feature>
<organism evidence="3 4">
    <name type="scientific">Aquabacterium lacunae</name>
    <dbReference type="NCBI Taxonomy" id="2528630"/>
    <lineage>
        <taxon>Bacteria</taxon>
        <taxon>Pseudomonadati</taxon>
        <taxon>Pseudomonadota</taxon>
        <taxon>Betaproteobacteria</taxon>
        <taxon>Burkholderiales</taxon>
        <taxon>Aquabacterium</taxon>
    </lineage>
</organism>
<feature type="transmembrane region" description="Helical" evidence="2">
    <location>
        <begin position="282"/>
        <end position="306"/>
    </location>
</feature>
<dbReference type="AlphaFoldDB" id="A0A4V2JG08"/>
<keyword evidence="2" id="KW-0812">Transmembrane</keyword>
<gene>
    <name evidence="3" type="ORF">EYS42_02350</name>
</gene>
<dbReference type="InterPro" id="IPR010295">
    <property type="entry name" value="DUF898"/>
</dbReference>
<dbReference type="Proteomes" id="UP000292120">
    <property type="component" value="Unassembled WGS sequence"/>
</dbReference>
<accession>A0A4V2JG08</accession>
<evidence type="ECO:0000256" key="1">
    <source>
        <dbReference type="SAM" id="MobiDB-lite"/>
    </source>
</evidence>
<sequence>MEGVEQIGTHFRNSRRPMAPGRCQTTSAGICSGQHTQIREPRKRAMSLPPLSDTPPVTSPALPPVAISRHALVFTGSGSEYFRIWIVNLLLMFLTLGLYYPWARVRKLQYFYRNTQVAGHALDFHGDPKQMLRGFLLMVVFLGLYNWAGNVSPVAYGVATLAFVLLWPALMRASLIYRLGHTSWRGLRFQFHGSLKGAYLVIGKPLAAMAALGTLGVALLATDAVLTKLLGGLCLLGVYGAAPYAYYCLKRYQHDHYGFASLQTHWRATFSDVFKVFMRTGIVSLGTLLAIVVVGGVLAGGALLGGAESGGAAAAKRLLPLLVVAIFLAQFVPVPFFQTLMQNLLWNETGSRWVRFKSHLRFGALFRRTVLNWVLTVLTLGLYWPFAQIALARLKLEAITVHLRMDPDTLTAQLQSGRPDAAGDAALDLAGFDIGL</sequence>
<dbReference type="OrthoDB" id="9765721at2"/>
<feature type="transmembrane region" description="Helical" evidence="2">
    <location>
        <begin position="318"/>
        <end position="337"/>
    </location>
</feature>
<feature type="transmembrane region" description="Helical" evidence="2">
    <location>
        <begin position="154"/>
        <end position="177"/>
    </location>
</feature>
<comment type="caution">
    <text evidence="3">The sequence shown here is derived from an EMBL/GenBank/DDBJ whole genome shotgun (WGS) entry which is preliminary data.</text>
</comment>
<keyword evidence="4" id="KW-1185">Reference proteome</keyword>
<feature type="region of interest" description="Disordered" evidence="1">
    <location>
        <begin position="1"/>
        <end position="23"/>
    </location>
</feature>
<proteinExistence type="predicted"/>